<comment type="function">
    <text evidence="26">Catalyzes the conversion of prostaglandin H2 (PGH2) to thromboxane A2 (TXA2), a potent inducer of blood vessel constriction and platelet aggregation. Also cleaves PGH2 to 12-hydroxy-heptadecatrienoicacid (12-HHT) and malondialdehyde, which is known to act as a mediator of DNA damage. 12-HHT and malondialdehyde are formed stoichiometrically in the same amounts as TXA2. Additionally, displays dehydratase activity, toward (15S)-hydroperoxy-(5Z,8Z,11Z,13E)-eicosatetraenoate (15(S)-HPETE) producing 15-KETE and 15-HETE.</text>
</comment>
<dbReference type="InterPro" id="IPR050705">
    <property type="entry name" value="Cytochrome_P450_3A"/>
</dbReference>
<dbReference type="GO" id="GO:0001516">
    <property type="term" value="P:prostaglandin biosynthetic process"/>
    <property type="evidence" value="ECO:0007669"/>
    <property type="project" value="UniProtKB-KW"/>
</dbReference>
<keyword evidence="5" id="KW-0644">Prostaglandin metabolism</keyword>
<evidence type="ECO:0000256" key="12">
    <source>
        <dbReference type="ARBA" id="ARBA00022989"/>
    </source>
</evidence>
<dbReference type="Proteomes" id="UP000194236">
    <property type="component" value="Unassembled WGS sequence"/>
</dbReference>
<dbReference type="GO" id="GO:0106256">
    <property type="term" value="F:hydroperoxy icosatetraenoate dehydratase activity"/>
    <property type="evidence" value="ECO:0007669"/>
    <property type="project" value="UniProtKB-EC"/>
</dbReference>
<evidence type="ECO:0000256" key="6">
    <source>
        <dbReference type="ARBA" id="ARBA00022585"/>
    </source>
</evidence>
<dbReference type="Gene3D" id="1.10.630.10">
    <property type="entry name" value="Cytochrome P450"/>
    <property type="match status" value="1"/>
</dbReference>
<keyword evidence="19" id="KW-0456">Lyase</keyword>
<dbReference type="GO" id="GO:0020037">
    <property type="term" value="F:heme binding"/>
    <property type="evidence" value="ECO:0007669"/>
    <property type="project" value="InterPro"/>
</dbReference>
<keyword evidence="6" id="KW-0643">Prostaglandin biosynthesis</keyword>
<keyword evidence="14" id="KW-0408">Iron</keyword>
<protein>
    <recommendedName>
        <fullName evidence="24">Thromboxane-A synthase</fullName>
        <ecNumber evidence="23">5.3.99.5</ecNumber>
    </recommendedName>
    <alternativeName>
        <fullName evidence="25">Cytochrome P450 5A1</fullName>
    </alternativeName>
</protein>
<evidence type="ECO:0000256" key="13">
    <source>
        <dbReference type="ARBA" id="ARBA00023002"/>
    </source>
</evidence>
<name>A0A1Y3AYS9_EURMA</name>
<comment type="subunit">
    <text evidence="4">Monomer.</text>
</comment>
<dbReference type="EMBL" id="MUJZ01050535">
    <property type="protein sequence ID" value="OTF73690.1"/>
    <property type="molecule type" value="Genomic_DNA"/>
</dbReference>
<comment type="catalytic activity">
    <reaction evidence="21">
        <text>prostaglandin H2 = (12S)-hydroxy-(5Z,8E,10E)-heptadecatrienoate + malonaldehyde</text>
        <dbReference type="Rhea" id="RHEA:48644"/>
        <dbReference type="ChEBI" id="CHEBI:57405"/>
        <dbReference type="ChEBI" id="CHEBI:90694"/>
        <dbReference type="ChEBI" id="CHEBI:566274"/>
    </reaction>
</comment>
<keyword evidence="9" id="KW-0479">Metal-binding</keyword>
<dbReference type="SUPFAM" id="SSF48264">
    <property type="entry name" value="Cytochrome P450"/>
    <property type="match status" value="1"/>
</dbReference>
<evidence type="ECO:0000256" key="15">
    <source>
        <dbReference type="ARBA" id="ARBA00023033"/>
    </source>
</evidence>
<keyword evidence="12 27" id="KW-1133">Transmembrane helix</keyword>
<comment type="catalytic activity">
    <reaction evidence="22">
        <text>prostaglandin H2 = thromboxane A2</text>
        <dbReference type="Rhea" id="RHEA:17137"/>
        <dbReference type="ChEBI" id="CHEBI:57405"/>
        <dbReference type="ChEBI" id="CHEBI:57445"/>
        <dbReference type="EC" id="5.3.99.5"/>
    </reaction>
    <physiologicalReaction direction="left-to-right" evidence="22">
        <dbReference type="Rhea" id="RHEA:17138"/>
    </physiologicalReaction>
</comment>
<evidence type="ECO:0000256" key="24">
    <source>
        <dbReference type="ARBA" id="ARBA00040834"/>
    </source>
</evidence>
<feature type="non-terminal residue" evidence="28">
    <location>
        <position position="159"/>
    </location>
</feature>
<evidence type="ECO:0000256" key="19">
    <source>
        <dbReference type="ARBA" id="ARBA00023239"/>
    </source>
</evidence>
<dbReference type="OrthoDB" id="1470350at2759"/>
<dbReference type="GO" id="GO:0005506">
    <property type="term" value="F:iron ion binding"/>
    <property type="evidence" value="ECO:0007669"/>
    <property type="project" value="InterPro"/>
</dbReference>
<organism evidence="28 29">
    <name type="scientific">Euroglyphus maynei</name>
    <name type="common">Mayne's house dust mite</name>
    <dbReference type="NCBI Taxonomy" id="6958"/>
    <lineage>
        <taxon>Eukaryota</taxon>
        <taxon>Metazoa</taxon>
        <taxon>Ecdysozoa</taxon>
        <taxon>Arthropoda</taxon>
        <taxon>Chelicerata</taxon>
        <taxon>Arachnida</taxon>
        <taxon>Acari</taxon>
        <taxon>Acariformes</taxon>
        <taxon>Sarcoptiformes</taxon>
        <taxon>Astigmata</taxon>
        <taxon>Psoroptidia</taxon>
        <taxon>Analgoidea</taxon>
        <taxon>Pyroglyphidae</taxon>
        <taxon>Pyroglyphinae</taxon>
        <taxon>Euroglyphus</taxon>
    </lineage>
</organism>
<evidence type="ECO:0000256" key="8">
    <source>
        <dbReference type="ARBA" id="ARBA00022692"/>
    </source>
</evidence>
<evidence type="ECO:0000256" key="27">
    <source>
        <dbReference type="SAM" id="Phobius"/>
    </source>
</evidence>
<keyword evidence="6" id="KW-0275">Fatty acid biosynthesis</keyword>
<dbReference type="PANTHER" id="PTHR24302">
    <property type="entry name" value="CYTOCHROME P450 FAMILY 3"/>
    <property type="match status" value="1"/>
</dbReference>
<evidence type="ECO:0000256" key="1">
    <source>
        <dbReference type="ARBA" id="ARBA00001719"/>
    </source>
</evidence>
<keyword evidence="11" id="KW-0276">Fatty acid metabolism</keyword>
<keyword evidence="8 27" id="KW-0812">Transmembrane</keyword>
<sequence length="159" mass="18833">MSLSTSIILQWSLLSLIIYVIIIIIKWLYFKWNLYNYFQRKSIPYPPISFLFGNLSVFVKNQFEALNNWTKKYGKCFGFLFGNHPVIVVSDRDAVQEILVKNGYKFPNRHKSDVEMEPFRSSLLFQEDKAWRHARRILTPTFTAHKMTMESTRQAIDLS</sequence>
<evidence type="ECO:0000256" key="22">
    <source>
        <dbReference type="ARBA" id="ARBA00036475"/>
    </source>
</evidence>
<dbReference type="InterPro" id="IPR001128">
    <property type="entry name" value="Cyt_P450"/>
</dbReference>
<evidence type="ECO:0000256" key="18">
    <source>
        <dbReference type="ARBA" id="ARBA00023235"/>
    </source>
</evidence>
<comment type="caution">
    <text evidence="28">The sequence shown here is derived from an EMBL/GenBank/DDBJ whole genome shotgun (WGS) entry which is preliminary data.</text>
</comment>
<evidence type="ECO:0000256" key="20">
    <source>
        <dbReference type="ARBA" id="ARBA00036380"/>
    </source>
</evidence>
<comment type="catalytic activity">
    <reaction evidence="1">
        <text>a hydroperoxyeicosatetraenoate = an oxoeicosatetraenoate + H2O</text>
        <dbReference type="Rhea" id="RHEA:55556"/>
        <dbReference type="ChEBI" id="CHEBI:15377"/>
        <dbReference type="ChEBI" id="CHEBI:59720"/>
        <dbReference type="ChEBI" id="CHEBI:131859"/>
        <dbReference type="EC" id="4.2.1.152"/>
    </reaction>
    <physiologicalReaction direction="left-to-right" evidence="1">
        <dbReference type="Rhea" id="RHEA:55557"/>
    </physiologicalReaction>
</comment>
<proteinExistence type="inferred from homology"/>
<keyword evidence="7" id="KW-0349">Heme</keyword>
<dbReference type="PANTHER" id="PTHR24302:SF47">
    <property type="entry name" value="CYTOCHROME P450"/>
    <property type="match status" value="1"/>
</dbReference>
<evidence type="ECO:0000256" key="10">
    <source>
        <dbReference type="ARBA" id="ARBA00022824"/>
    </source>
</evidence>
<evidence type="ECO:0000256" key="5">
    <source>
        <dbReference type="ARBA" id="ARBA00022501"/>
    </source>
</evidence>
<dbReference type="GO" id="GO:0004796">
    <property type="term" value="F:thromboxane-A synthase activity"/>
    <property type="evidence" value="ECO:0007669"/>
    <property type="project" value="UniProtKB-EC"/>
</dbReference>
<dbReference type="AlphaFoldDB" id="A0A1Y3AYS9"/>
<evidence type="ECO:0000256" key="21">
    <source>
        <dbReference type="ARBA" id="ARBA00036424"/>
    </source>
</evidence>
<comment type="similarity">
    <text evidence="3">Belongs to the cytochrome P450 family.</text>
</comment>
<evidence type="ECO:0000256" key="17">
    <source>
        <dbReference type="ARBA" id="ARBA00023136"/>
    </source>
</evidence>
<dbReference type="GO" id="GO:0016705">
    <property type="term" value="F:oxidoreductase activity, acting on paired donors, with incorporation or reduction of molecular oxygen"/>
    <property type="evidence" value="ECO:0007669"/>
    <property type="project" value="InterPro"/>
</dbReference>
<evidence type="ECO:0000256" key="11">
    <source>
        <dbReference type="ARBA" id="ARBA00022832"/>
    </source>
</evidence>
<evidence type="ECO:0000313" key="29">
    <source>
        <dbReference type="Proteomes" id="UP000194236"/>
    </source>
</evidence>
<evidence type="ECO:0000256" key="23">
    <source>
        <dbReference type="ARBA" id="ARBA00038872"/>
    </source>
</evidence>
<keyword evidence="29" id="KW-1185">Reference proteome</keyword>
<dbReference type="InterPro" id="IPR036396">
    <property type="entry name" value="Cyt_P450_sf"/>
</dbReference>
<evidence type="ECO:0000256" key="25">
    <source>
        <dbReference type="ARBA" id="ARBA00042726"/>
    </source>
</evidence>
<keyword evidence="13" id="KW-0560">Oxidoreductase</keyword>
<keyword evidence="6" id="KW-0444">Lipid biosynthesis</keyword>
<keyword evidence="16" id="KW-0443">Lipid metabolism</keyword>
<evidence type="ECO:0000256" key="14">
    <source>
        <dbReference type="ARBA" id="ARBA00023004"/>
    </source>
</evidence>
<dbReference type="GO" id="GO:0008395">
    <property type="term" value="F:steroid hydroxylase activity"/>
    <property type="evidence" value="ECO:0007669"/>
    <property type="project" value="TreeGrafter"/>
</dbReference>
<reference evidence="28 29" key="1">
    <citation type="submission" date="2017-03" db="EMBL/GenBank/DDBJ databases">
        <title>Genome Survey of Euroglyphus maynei.</title>
        <authorList>
            <person name="Arlian L.G."/>
            <person name="Morgan M.S."/>
            <person name="Rider S.D."/>
        </authorList>
    </citation>
    <scope>NUCLEOTIDE SEQUENCE [LARGE SCALE GENOMIC DNA]</scope>
    <source>
        <strain evidence="28">Arlian Lab</strain>
        <tissue evidence="28">Whole body</tissue>
    </source>
</reference>
<comment type="catalytic activity">
    <reaction evidence="20">
        <text>(15S)-hydroperoxy-(5Z,8Z,11Z,13E)-eicosatetraenoate + AH2 = (15S)-hydroxy-(5Z,8Z,11Z,13E)-eicosatetraenoate + A + H2O</text>
        <dbReference type="Rhea" id="RHEA:48856"/>
        <dbReference type="ChEBI" id="CHEBI:13193"/>
        <dbReference type="ChEBI" id="CHEBI:15377"/>
        <dbReference type="ChEBI" id="CHEBI:17499"/>
        <dbReference type="ChEBI" id="CHEBI:57409"/>
        <dbReference type="ChEBI" id="CHEBI:57446"/>
    </reaction>
    <physiologicalReaction direction="left-to-right" evidence="20">
        <dbReference type="Rhea" id="RHEA:48857"/>
    </physiologicalReaction>
</comment>
<evidence type="ECO:0000256" key="2">
    <source>
        <dbReference type="ARBA" id="ARBA00004477"/>
    </source>
</evidence>
<keyword evidence="18" id="KW-0413">Isomerase</keyword>
<dbReference type="InterPro" id="IPR002401">
    <property type="entry name" value="Cyt_P450_E_grp-I"/>
</dbReference>
<keyword evidence="17 27" id="KW-0472">Membrane</keyword>
<evidence type="ECO:0000256" key="7">
    <source>
        <dbReference type="ARBA" id="ARBA00022617"/>
    </source>
</evidence>
<dbReference type="Pfam" id="PF00067">
    <property type="entry name" value="p450"/>
    <property type="match status" value="1"/>
</dbReference>
<keyword evidence="15" id="KW-0503">Monooxygenase</keyword>
<evidence type="ECO:0000256" key="4">
    <source>
        <dbReference type="ARBA" id="ARBA00011245"/>
    </source>
</evidence>
<evidence type="ECO:0000256" key="3">
    <source>
        <dbReference type="ARBA" id="ARBA00010617"/>
    </source>
</evidence>
<gene>
    <name evidence="28" type="ORF">BLA29_011303</name>
</gene>
<accession>A0A1Y3AYS9</accession>
<evidence type="ECO:0000256" key="16">
    <source>
        <dbReference type="ARBA" id="ARBA00023098"/>
    </source>
</evidence>
<evidence type="ECO:0000256" key="9">
    <source>
        <dbReference type="ARBA" id="ARBA00022723"/>
    </source>
</evidence>
<comment type="subcellular location">
    <subcellularLocation>
        <location evidence="2">Endoplasmic reticulum membrane</location>
        <topology evidence="2">Multi-pass membrane protein</topology>
    </subcellularLocation>
</comment>
<dbReference type="PRINTS" id="PR00463">
    <property type="entry name" value="EP450I"/>
</dbReference>
<dbReference type="GO" id="GO:0005789">
    <property type="term" value="C:endoplasmic reticulum membrane"/>
    <property type="evidence" value="ECO:0007669"/>
    <property type="project" value="UniProtKB-SubCell"/>
</dbReference>
<evidence type="ECO:0000256" key="26">
    <source>
        <dbReference type="ARBA" id="ARBA00054825"/>
    </source>
</evidence>
<dbReference type="EC" id="5.3.99.5" evidence="23"/>
<evidence type="ECO:0000313" key="28">
    <source>
        <dbReference type="EMBL" id="OTF73690.1"/>
    </source>
</evidence>
<feature type="transmembrane region" description="Helical" evidence="27">
    <location>
        <begin position="6"/>
        <end position="30"/>
    </location>
</feature>
<keyword evidence="10" id="KW-0256">Endoplasmic reticulum</keyword>